<dbReference type="PANTHER" id="PTHR33540:SF2">
    <property type="entry name" value="TRNA THREONYLCARBAMOYLADENOSINE BIOSYNTHESIS PROTEIN TSAE"/>
    <property type="match status" value="1"/>
</dbReference>
<dbReference type="NCBIfam" id="TIGR00150">
    <property type="entry name" value="T6A_YjeE"/>
    <property type="match status" value="1"/>
</dbReference>
<evidence type="ECO:0000256" key="9">
    <source>
        <dbReference type="ARBA" id="ARBA00022842"/>
    </source>
</evidence>
<dbReference type="SUPFAM" id="SSF52540">
    <property type="entry name" value="P-loop containing nucleoside triphosphate hydrolases"/>
    <property type="match status" value="1"/>
</dbReference>
<dbReference type="PANTHER" id="PTHR33540">
    <property type="entry name" value="TRNA THREONYLCARBAMOYLADENOSINE BIOSYNTHESIS PROTEIN TSAE"/>
    <property type="match status" value="1"/>
</dbReference>
<evidence type="ECO:0000256" key="3">
    <source>
        <dbReference type="ARBA" id="ARBA00019010"/>
    </source>
</evidence>
<dbReference type="GO" id="GO:0046872">
    <property type="term" value="F:metal ion binding"/>
    <property type="evidence" value="ECO:0007669"/>
    <property type="project" value="UniProtKB-KW"/>
</dbReference>
<gene>
    <name evidence="11" type="ORF">S01H1_26307</name>
</gene>
<dbReference type="EMBL" id="BARS01015939">
    <property type="protein sequence ID" value="GAF96054.1"/>
    <property type="molecule type" value="Genomic_DNA"/>
</dbReference>
<organism evidence="11">
    <name type="scientific">marine sediment metagenome</name>
    <dbReference type="NCBI Taxonomy" id="412755"/>
    <lineage>
        <taxon>unclassified sequences</taxon>
        <taxon>metagenomes</taxon>
        <taxon>ecological metagenomes</taxon>
    </lineage>
</organism>
<reference evidence="11" key="1">
    <citation type="journal article" date="2014" name="Front. Microbiol.">
        <title>High frequency of phylogenetically diverse reductive dehalogenase-homologous genes in deep subseafloor sedimentary metagenomes.</title>
        <authorList>
            <person name="Kawai M."/>
            <person name="Futagami T."/>
            <person name="Toyoda A."/>
            <person name="Takaki Y."/>
            <person name="Nishi S."/>
            <person name="Hori S."/>
            <person name="Arai W."/>
            <person name="Tsubouchi T."/>
            <person name="Morono Y."/>
            <person name="Uchiyama I."/>
            <person name="Ito T."/>
            <person name="Fujiyama A."/>
            <person name="Inagaki F."/>
            <person name="Takami H."/>
        </authorList>
    </citation>
    <scope>NUCLEOTIDE SEQUENCE</scope>
    <source>
        <strain evidence="11">Expedition CK06-06</strain>
    </source>
</reference>
<evidence type="ECO:0000256" key="5">
    <source>
        <dbReference type="ARBA" id="ARBA00022694"/>
    </source>
</evidence>
<evidence type="ECO:0000313" key="11">
    <source>
        <dbReference type="EMBL" id="GAF96054.1"/>
    </source>
</evidence>
<accession>X0TS57</accession>
<dbReference type="Gene3D" id="3.40.50.300">
    <property type="entry name" value="P-loop containing nucleotide triphosphate hydrolases"/>
    <property type="match status" value="1"/>
</dbReference>
<evidence type="ECO:0000256" key="8">
    <source>
        <dbReference type="ARBA" id="ARBA00022840"/>
    </source>
</evidence>
<evidence type="ECO:0000256" key="4">
    <source>
        <dbReference type="ARBA" id="ARBA00022490"/>
    </source>
</evidence>
<protein>
    <recommendedName>
        <fullName evidence="3">tRNA threonylcarbamoyladenosine biosynthesis protein TsaE</fullName>
    </recommendedName>
    <alternativeName>
        <fullName evidence="10">t(6)A37 threonylcarbamoyladenosine biosynthesis protein TsaE</fullName>
    </alternativeName>
</protein>
<dbReference type="InterPro" id="IPR003442">
    <property type="entry name" value="T6A_TsaE"/>
</dbReference>
<feature type="non-terminal residue" evidence="11">
    <location>
        <position position="1"/>
    </location>
</feature>
<dbReference type="GO" id="GO:0002949">
    <property type="term" value="P:tRNA threonylcarbamoyladenosine modification"/>
    <property type="evidence" value="ECO:0007669"/>
    <property type="project" value="InterPro"/>
</dbReference>
<dbReference type="InterPro" id="IPR027417">
    <property type="entry name" value="P-loop_NTPase"/>
</dbReference>
<evidence type="ECO:0000256" key="2">
    <source>
        <dbReference type="ARBA" id="ARBA00007599"/>
    </source>
</evidence>
<comment type="caution">
    <text evidence="11">The sequence shown here is derived from an EMBL/GenBank/DDBJ whole genome shotgun (WGS) entry which is preliminary data.</text>
</comment>
<evidence type="ECO:0000256" key="6">
    <source>
        <dbReference type="ARBA" id="ARBA00022723"/>
    </source>
</evidence>
<name>X0TS57_9ZZZZ</name>
<dbReference type="Pfam" id="PF02367">
    <property type="entry name" value="TsaE"/>
    <property type="match status" value="1"/>
</dbReference>
<comment type="similarity">
    <text evidence="2">Belongs to the TsaE family.</text>
</comment>
<evidence type="ECO:0000256" key="10">
    <source>
        <dbReference type="ARBA" id="ARBA00032441"/>
    </source>
</evidence>
<keyword evidence="4" id="KW-0963">Cytoplasm</keyword>
<keyword evidence="7" id="KW-0547">Nucleotide-binding</keyword>
<comment type="subcellular location">
    <subcellularLocation>
        <location evidence="1">Cytoplasm</location>
    </subcellularLocation>
</comment>
<dbReference type="AlphaFoldDB" id="X0TS57"/>
<dbReference type="GO" id="GO:0005737">
    <property type="term" value="C:cytoplasm"/>
    <property type="evidence" value="ECO:0007669"/>
    <property type="project" value="UniProtKB-SubCell"/>
</dbReference>
<keyword evidence="6" id="KW-0479">Metal-binding</keyword>
<keyword evidence="9" id="KW-0460">Magnesium</keyword>
<keyword evidence="5" id="KW-0819">tRNA processing</keyword>
<sequence length="101" mass="11692">GLGVKDIRYVNSPSFVIVKEYKGRIPLYHFDVYRLDDPSTLDTVGYKGYFYGDGATVIEWADKIRELLPDDYLNIELSVKGENERGIKITAYGKRYENFSR</sequence>
<proteinExistence type="inferred from homology"/>
<dbReference type="GO" id="GO:0005524">
    <property type="term" value="F:ATP binding"/>
    <property type="evidence" value="ECO:0007669"/>
    <property type="project" value="UniProtKB-KW"/>
</dbReference>
<evidence type="ECO:0000256" key="7">
    <source>
        <dbReference type="ARBA" id="ARBA00022741"/>
    </source>
</evidence>
<keyword evidence="8" id="KW-0067">ATP-binding</keyword>
<evidence type="ECO:0000256" key="1">
    <source>
        <dbReference type="ARBA" id="ARBA00004496"/>
    </source>
</evidence>